<proteinExistence type="predicted"/>
<protein>
    <submittedName>
        <fullName evidence="2">Uncharacterized protein</fullName>
    </submittedName>
</protein>
<accession>A0AAE1XSF6</accession>
<organism evidence="2 3">
    <name type="scientific">Sesamum alatum</name>
    <dbReference type="NCBI Taxonomy" id="300844"/>
    <lineage>
        <taxon>Eukaryota</taxon>
        <taxon>Viridiplantae</taxon>
        <taxon>Streptophyta</taxon>
        <taxon>Embryophyta</taxon>
        <taxon>Tracheophyta</taxon>
        <taxon>Spermatophyta</taxon>
        <taxon>Magnoliopsida</taxon>
        <taxon>eudicotyledons</taxon>
        <taxon>Gunneridae</taxon>
        <taxon>Pentapetalae</taxon>
        <taxon>asterids</taxon>
        <taxon>lamiids</taxon>
        <taxon>Lamiales</taxon>
        <taxon>Pedaliaceae</taxon>
        <taxon>Sesamum</taxon>
    </lineage>
</organism>
<reference evidence="2" key="2">
    <citation type="journal article" date="2024" name="Plant">
        <title>Genomic evolution and insights into agronomic trait innovations of Sesamum species.</title>
        <authorList>
            <person name="Miao H."/>
            <person name="Wang L."/>
            <person name="Qu L."/>
            <person name="Liu H."/>
            <person name="Sun Y."/>
            <person name="Le M."/>
            <person name="Wang Q."/>
            <person name="Wei S."/>
            <person name="Zheng Y."/>
            <person name="Lin W."/>
            <person name="Duan Y."/>
            <person name="Cao H."/>
            <person name="Xiong S."/>
            <person name="Wang X."/>
            <person name="Wei L."/>
            <person name="Li C."/>
            <person name="Ma Q."/>
            <person name="Ju M."/>
            <person name="Zhao R."/>
            <person name="Li G."/>
            <person name="Mu C."/>
            <person name="Tian Q."/>
            <person name="Mei H."/>
            <person name="Zhang T."/>
            <person name="Gao T."/>
            <person name="Zhang H."/>
        </authorList>
    </citation>
    <scope>NUCLEOTIDE SEQUENCE</scope>
    <source>
        <strain evidence="2">3651</strain>
    </source>
</reference>
<evidence type="ECO:0000313" key="3">
    <source>
        <dbReference type="Proteomes" id="UP001293254"/>
    </source>
</evidence>
<name>A0AAE1XSF6_9LAMI</name>
<gene>
    <name evidence="2" type="ORF">Salat_2548900</name>
</gene>
<dbReference type="Proteomes" id="UP001293254">
    <property type="component" value="Unassembled WGS sequence"/>
</dbReference>
<comment type="caution">
    <text evidence="2">The sequence shown here is derived from an EMBL/GenBank/DDBJ whole genome shotgun (WGS) entry which is preliminary data.</text>
</comment>
<dbReference type="AlphaFoldDB" id="A0AAE1XSF6"/>
<reference evidence="2" key="1">
    <citation type="submission" date="2020-06" db="EMBL/GenBank/DDBJ databases">
        <authorList>
            <person name="Li T."/>
            <person name="Hu X."/>
            <person name="Zhang T."/>
            <person name="Song X."/>
            <person name="Zhang H."/>
            <person name="Dai N."/>
            <person name="Sheng W."/>
            <person name="Hou X."/>
            <person name="Wei L."/>
        </authorList>
    </citation>
    <scope>NUCLEOTIDE SEQUENCE</scope>
    <source>
        <strain evidence="2">3651</strain>
        <tissue evidence="2">Leaf</tissue>
    </source>
</reference>
<evidence type="ECO:0000256" key="1">
    <source>
        <dbReference type="SAM" id="MobiDB-lite"/>
    </source>
</evidence>
<dbReference type="EMBL" id="JACGWO010000010">
    <property type="protein sequence ID" value="KAK4417233.1"/>
    <property type="molecule type" value="Genomic_DNA"/>
</dbReference>
<evidence type="ECO:0000313" key="2">
    <source>
        <dbReference type="EMBL" id="KAK4417233.1"/>
    </source>
</evidence>
<feature type="region of interest" description="Disordered" evidence="1">
    <location>
        <begin position="119"/>
        <end position="167"/>
    </location>
</feature>
<keyword evidence="3" id="KW-1185">Reference proteome</keyword>
<sequence length="225" mass="25164">MTPLAPFPGANLLINIPVDNIDHAFDTSIANLNAVGNMNVVEHCEGVAMEAPLQCVRPLSPNPFVTMRAENTNVDENSELQWTPQQGTLVGFEHGERNQLQQCTLNQPAMEIHPVLTNDSELDDVSDKNHDDEFSQRDSDQDNEEDTSFPSPQSPWEDATVRGRHTHSQSVDSSQWIECPACAAAVLQRPHLIYSTLQLRWESNSDLSTETLLICFFTPEPCCEY</sequence>
<feature type="compositionally biased region" description="Basic and acidic residues" evidence="1">
    <location>
        <begin position="125"/>
        <end position="140"/>
    </location>
</feature>